<accession>A0A4R8LUV8</accession>
<evidence type="ECO:0000313" key="1">
    <source>
        <dbReference type="EMBL" id="TDY51484.1"/>
    </source>
</evidence>
<keyword evidence="2" id="KW-1185">Reference proteome</keyword>
<reference evidence="1 2" key="1">
    <citation type="submission" date="2019-03" db="EMBL/GenBank/DDBJ databases">
        <title>Genomic Encyclopedia of Type Strains, Phase III (KMG-III): the genomes of soil and plant-associated and newly described type strains.</title>
        <authorList>
            <person name="Whitman W."/>
        </authorList>
    </citation>
    <scope>NUCLEOTIDE SEQUENCE [LARGE SCALE GENOMIC DNA]</scope>
    <source>
        <strain evidence="1 2">LMG 29544</strain>
    </source>
</reference>
<comment type="caution">
    <text evidence="1">The sequence shown here is derived from an EMBL/GenBank/DDBJ whole genome shotgun (WGS) entry which is preliminary data.</text>
</comment>
<proteinExistence type="predicted"/>
<protein>
    <submittedName>
        <fullName evidence="1">Uncharacterized protein</fullName>
    </submittedName>
</protein>
<dbReference type="Proteomes" id="UP000295509">
    <property type="component" value="Unassembled WGS sequence"/>
</dbReference>
<sequence length="30" mass="3644">MKAAAFQCRAFFNDPYQCYEALREQGRWSR</sequence>
<dbReference type="AlphaFoldDB" id="A0A4R8LUV8"/>
<name>A0A4R8LUV8_9BURK</name>
<evidence type="ECO:0000313" key="2">
    <source>
        <dbReference type="Proteomes" id="UP000295509"/>
    </source>
</evidence>
<organism evidence="1 2">
    <name type="scientific">Paraburkholderia rhizosphaerae</name>
    <dbReference type="NCBI Taxonomy" id="480658"/>
    <lineage>
        <taxon>Bacteria</taxon>
        <taxon>Pseudomonadati</taxon>
        <taxon>Pseudomonadota</taxon>
        <taxon>Betaproteobacteria</taxon>
        <taxon>Burkholderiales</taxon>
        <taxon>Burkholderiaceae</taxon>
        <taxon>Paraburkholderia</taxon>
    </lineage>
</organism>
<gene>
    <name evidence="1" type="ORF">BX592_10752</name>
</gene>
<dbReference type="EMBL" id="SORE01000007">
    <property type="protein sequence ID" value="TDY51484.1"/>
    <property type="molecule type" value="Genomic_DNA"/>
</dbReference>